<dbReference type="AlphaFoldDB" id="A0A7W8IJI9"/>
<dbReference type="EMBL" id="JACHDY010000004">
    <property type="protein sequence ID" value="MBB5318309.1"/>
    <property type="molecule type" value="Genomic_DNA"/>
</dbReference>
<evidence type="ECO:0000313" key="2">
    <source>
        <dbReference type="EMBL" id="MBB5318309.1"/>
    </source>
</evidence>
<keyword evidence="1" id="KW-0732">Signal</keyword>
<sequence length="190" mass="20335">MHFRSLALAVCCTLLTTATTLQINAQSGGVKMDSAQPSAKPLASPAATAEVSLNGKQLTIKYNSPRLKGRTISTTIVPYGQVWRTGANPATTLITASNLKIGTLDVPAGTYTLYTLPSATQWLLIVNKQTGQWGTDYSEAQDLGRTPMTSKTLPASQENMSISFEHTSGAATELHIKWATTDEYVTVKAE</sequence>
<evidence type="ECO:0000313" key="3">
    <source>
        <dbReference type="Proteomes" id="UP000568106"/>
    </source>
</evidence>
<evidence type="ECO:0008006" key="4">
    <source>
        <dbReference type="Google" id="ProtNLM"/>
    </source>
</evidence>
<feature type="signal peptide" evidence="1">
    <location>
        <begin position="1"/>
        <end position="25"/>
    </location>
</feature>
<accession>A0A7W8IJI9</accession>
<name>A0A7W8IJI9_9BACT</name>
<feature type="chain" id="PRO_5030508682" description="DUF2911 domain-containing protein" evidence="1">
    <location>
        <begin position="26"/>
        <end position="190"/>
    </location>
</feature>
<reference evidence="2" key="1">
    <citation type="submission" date="2020-08" db="EMBL/GenBank/DDBJ databases">
        <title>Genomic Encyclopedia of Type Strains, Phase IV (KMG-V): Genome sequencing to study the core and pangenomes of soil and plant-associated prokaryotes.</title>
        <authorList>
            <person name="Whitman W."/>
        </authorList>
    </citation>
    <scope>NUCLEOTIDE SEQUENCE [LARGE SCALE GENOMIC DNA]</scope>
    <source>
        <strain evidence="2">M8UP27</strain>
    </source>
</reference>
<keyword evidence="3" id="KW-1185">Reference proteome</keyword>
<dbReference type="Proteomes" id="UP000568106">
    <property type="component" value="Unassembled WGS sequence"/>
</dbReference>
<evidence type="ECO:0000256" key="1">
    <source>
        <dbReference type="SAM" id="SignalP"/>
    </source>
</evidence>
<protein>
    <recommendedName>
        <fullName evidence="4">DUF2911 domain-containing protein</fullName>
    </recommendedName>
</protein>
<dbReference type="Pfam" id="PF11138">
    <property type="entry name" value="DUF2911"/>
    <property type="match status" value="1"/>
</dbReference>
<dbReference type="InterPro" id="IPR021314">
    <property type="entry name" value="DUF2911"/>
</dbReference>
<proteinExistence type="predicted"/>
<gene>
    <name evidence="2" type="ORF">HDF09_003006</name>
</gene>
<comment type="caution">
    <text evidence="2">The sequence shown here is derived from an EMBL/GenBank/DDBJ whole genome shotgun (WGS) entry which is preliminary data.</text>
</comment>
<organism evidence="2 3">
    <name type="scientific">Tunturiibacter empetritectus</name>
    <dbReference type="NCBI Taxonomy" id="3069691"/>
    <lineage>
        <taxon>Bacteria</taxon>
        <taxon>Pseudomonadati</taxon>
        <taxon>Acidobacteriota</taxon>
        <taxon>Terriglobia</taxon>
        <taxon>Terriglobales</taxon>
        <taxon>Acidobacteriaceae</taxon>
        <taxon>Tunturiibacter</taxon>
    </lineage>
</organism>